<dbReference type="InterPro" id="IPR012338">
    <property type="entry name" value="Beta-lactam/transpept-like"/>
</dbReference>
<dbReference type="OrthoDB" id="119951at2"/>
<dbReference type="InterPro" id="IPR001466">
    <property type="entry name" value="Beta-lactam-related"/>
</dbReference>
<dbReference type="EMBL" id="CP000927">
    <property type="protein sequence ID" value="ABZ71906.1"/>
    <property type="molecule type" value="Genomic_DNA"/>
</dbReference>
<dbReference type="PANTHER" id="PTHR46825">
    <property type="entry name" value="D-ALANYL-D-ALANINE-CARBOXYPEPTIDASE/ENDOPEPTIDASE AMPH"/>
    <property type="match status" value="1"/>
</dbReference>
<dbReference type="Gene3D" id="3.40.710.10">
    <property type="entry name" value="DD-peptidase/beta-lactamase superfamily"/>
    <property type="match status" value="1"/>
</dbReference>
<evidence type="ECO:0000313" key="3">
    <source>
        <dbReference type="EMBL" id="ABZ71906.1"/>
    </source>
</evidence>
<keyword evidence="1" id="KW-0472">Membrane</keyword>
<evidence type="ECO:0000256" key="1">
    <source>
        <dbReference type="SAM" id="Phobius"/>
    </source>
</evidence>
<feature type="domain" description="Beta-lactamase-related" evidence="2">
    <location>
        <begin position="91"/>
        <end position="418"/>
    </location>
</feature>
<dbReference type="PANTHER" id="PTHR46825:SF15">
    <property type="entry name" value="BETA-LACTAMASE-RELATED DOMAIN-CONTAINING PROTEIN"/>
    <property type="match status" value="1"/>
</dbReference>
<protein>
    <submittedName>
        <fullName evidence="3">Beta-lactamase</fullName>
    </submittedName>
</protein>
<gene>
    <name evidence="3" type="ordered locus">Caul_2779</name>
</gene>
<keyword evidence="1" id="KW-0812">Transmembrane</keyword>
<dbReference type="InterPro" id="IPR050491">
    <property type="entry name" value="AmpC-like"/>
</dbReference>
<dbReference type="SUPFAM" id="SSF56601">
    <property type="entry name" value="beta-lactamase/transpeptidase-like"/>
    <property type="match status" value="1"/>
</dbReference>
<sequence length="445" mass="48734">MWPPRREPCWARPLTSFDQIPPDGSEGRRWRGRRVAAKAVVLVALFAALAFALWHQSRAPEIAQALTAPPTPVALPLRPEDWRGAIDYRALDARIQTMMADKTMEGLAIAVVENGRLSFVQGYGYTSARDGETVDADTVFRWASLSKTVAATLSARLAEDGVFSLSDPLGKFDTSLRLPGDAQRTLTVEQLLSQRTGLPRNAYDGWLEGGRDPREIRTSLAAVPLLCPPGTCHSYQNIAYDTIREVIESATRQSYAEEARRRLFLPLGMTSATIGLEGLRAAKSWAGPSRNGRAAPLVDAYYRVPAAAGVNSNIVDLARWMQAQMGQAPAVLPAKVLADIQRPRVNTGRPYGNSPLGRSLEHPGYGLGMRSFTYKGHRLVGHSGAVTGYRSTMMFDPATKTGVVMLWNSEGSLPFKLQAEVFDAAYHLPFTDWLRLESDPSNVAP</sequence>
<dbReference type="HOGENOM" id="CLU_020027_14_3_5"/>
<reference evidence="3" key="1">
    <citation type="submission" date="2008-01" db="EMBL/GenBank/DDBJ databases">
        <title>Complete sequence of chromosome of Caulobacter sp. K31.</title>
        <authorList>
            <consortium name="US DOE Joint Genome Institute"/>
            <person name="Copeland A."/>
            <person name="Lucas S."/>
            <person name="Lapidus A."/>
            <person name="Barry K."/>
            <person name="Glavina del Rio T."/>
            <person name="Dalin E."/>
            <person name="Tice H."/>
            <person name="Pitluck S."/>
            <person name="Bruce D."/>
            <person name="Goodwin L."/>
            <person name="Thompson L.S."/>
            <person name="Brettin T."/>
            <person name="Detter J.C."/>
            <person name="Han C."/>
            <person name="Schmutz J."/>
            <person name="Larimer F."/>
            <person name="Land M."/>
            <person name="Hauser L."/>
            <person name="Kyrpides N."/>
            <person name="Kim E."/>
            <person name="Stephens C."/>
            <person name="Richardson P."/>
        </authorList>
    </citation>
    <scope>NUCLEOTIDE SEQUENCE [LARGE SCALE GENOMIC DNA]</scope>
    <source>
        <strain evidence="3">K31</strain>
    </source>
</reference>
<proteinExistence type="predicted"/>
<keyword evidence="1" id="KW-1133">Transmembrane helix</keyword>
<organism evidence="3">
    <name type="scientific">Caulobacter sp. (strain K31)</name>
    <dbReference type="NCBI Taxonomy" id="366602"/>
    <lineage>
        <taxon>Bacteria</taxon>
        <taxon>Pseudomonadati</taxon>
        <taxon>Pseudomonadota</taxon>
        <taxon>Alphaproteobacteria</taxon>
        <taxon>Caulobacterales</taxon>
        <taxon>Caulobacteraceae</taxon>
        <taxon>Caulobacter</taxon>
    </lineage>
</organism>
<accession>B0SYZ5</accession>
<dbReference type="KEGG" id="cak:Caul_2779"/>
<name>B0SYZ5_CAUSK</name>
<feature type="transmembrane region" description="Helical" evidence="1">
    <location>
        <begin position="35"/>
        <end position="54"/>
    </location>
</feature>
<dbReference type="AlphaFoldDB" id="B0SYZ5"/>
<dbReference type="Pfam" id="PF00144">
    <property type="entry name" value="Beta-lactamase"/>
    <property type="match status" value="1"/>
</dbReference>
<dbReference type="eggNOG" id="COG1680">
    <property type="taxonomic scope" value="Bacteria"/>
</dbReference>
<evidence type="ECO:0000259" key="2">
    <source>
        <dbReference type="Pfam" id="PF00144"/>
    </source>
</evidence>
<dbReference type="STRING" id="366602.Caul_2779"/>